<sequence>MTEGLLIPAIALGLLGWLVPKLWSMVLPEGLPALAVNAVLSALVLTALTSIYFMVQYWAAGVTLARLIDQGLLGNAIYFGRLGLAAAIIWAPMIGLSLMGLPRTWVRVTW</sequence>
<keyword evidence="3" id="KW-1185">Reference proteome</keyword>
<organism evidence="2 3">
    <name type="scientific">Loktanella salsilacus</name>
    <dbReference type="NCBI Taxonomy" id="195913"/>
    <lineage>
        <taxon>Bacteria</taxon>
        <taxon>Pseudomonadati</taxon>
        <taxon>Pseudomonadota</taxon>
        <taxon>Alphaproteobacteria</taxon>
        <taxon>Rhodobacterales</taxon>
        <taxon>Roseobacteraceae</taxon>
        <taxon>Loktanella</taxon>
    </lineage>
</organism>
<protein>
    <submittedName>
        <fullName evidence="2">Uncharacterized protein</fullName>
    </submittedName>
</protein>
<dbReference type="OrthoDB" id="7652057at2"/>
<proteinExistence type="predicted"/>
<dbReference type="AlphaFoldDB" id="A0A1I4DHS4"/>
<dbReference type="Proteomes" id="UP000199550">
    <property type="component" value="Unassembled WGS sequence"/>
</dbReference>
<accession>A0A1I4DHS4</accession>
<feature type="transmembrane region" description="Helical" evidence="1">
    <location>
        <begin position="34"/>
        <end position="55"/>
    </location>
</feature>
<keyword evidence="1" id="KW-0472">Membrane</keyword>
<keyword evidence="1" id="KW-1133">Transmembrane helix</keyword>
<keyword evidence="1" id="KW-0812">Transmembrane</keyword>
<evidence type="ECO:0000256" key="1">
    <source>
        <dbReference type="SAM" id="Phobius"/>
    </source>
</evidence>
<dbReference type="EMBL" id="FOTF01000004">
    <property type="protein sequence ID" value="SFK92775.1"/>
    <property type="molecule type" value="Genomic_DNA"/>
</dbReference>
<gene>
    <name evidence="2" type="ORF">SAMN04488004_104147</name>
</gene>
<feature type="transmembrane region" description="Helical" evidence="1">
    <location>
        <begin position="76"/>
        <end position="101"/>
    </location>
</feature>
<name>A0A1I4DHS4_9RHOB</name>
<evidence type="ECO:0000313" key="3">
    <source>
        <dbReference type="Proteomes" id="UP000199550"/>
    </source>
</evidence>
<reference evidence="3" key="1">
    <citation type="submission" date="2016-10" db="EMBL/GenBank/DDBJ databases">
        <authorList>
            <person name="Varghese N."/>
            <person name="Submissions S."/>
        </authorList>
    </citation>
    <scope>NUCLEOTIDE SEQUENCE [LARGE SCALE GENOMIC DNA]</scope>
    <source>
        <strain evidence="3">DSM 16199</strain>
    </source>
</reference>
<dbReference type="GeneID" id="97892482"/>
<dbReference type="RefSeq" id="WP_090186372.1">
    <property type="nucleotide sequence ID" value="NZ_CAXIDI010000006.1"/>
</dbReference>
<dbReference type="STRING" id="195913.SAMN04488004_104147"/>
<evidence type="ECO:0000313" key="2">
    <source>
        <dbReference type="EMBL" id="SFK92775.1"/>
    </source>
</evidence>